<dbReference type="RefSeq" id="WP_127017842.1">
    <property type="nucleotide sequence ID" value="NZ_CP016379.1"/>
</dbReference>
<sequence>MFAKDKITKATEFSFVLAKKFGGVWALNQLWRFFRFDAIIAKLLKNRNYEVDIERLIFTIVANRALNPSSKLTIEQWVADDVFIPGLESVKIHNL</sequence>
<dbReference type="EMBL" id="CP016379">
    <property type="protein sequence ID" value="AZR74481.1"/>
    <property type="molecule type" value="Genomic_DNA"/>
</dbReference>
<name>A0A3S9T1Q1_9FIRM</name>
<dbReference type="OrthoDB" id="6171862at2"/>
<evidence type="ECO:0000313" key="2">
    <source>
        <dbReference type="Proteomes" id="UP000267250"/>
    </source>
</evidence>
<dbReference type="KEGG" id="aft:BBF96_14470"/>
<dbReference type="AlphaFoldDB" id="A0A3S9T1Q1"/>
<evidence type="ECO:0008006" key="3">
    <source>
        <dbReference type="Google" id="ProtNLM"/>
    </source>
</evidence>
<protein>
    <recommendedName>
        <fullName evidence="3">Transposase</fullName>
    </recommendedName>
</protein>
<keyword evidence="2" id="KW-1185">Reference proteome</keyword>
<gene>
    <name evidence="1" type="ORF">BBF96_14470</name>
</gene>
<dbReference type="Proteomes" id="UP000267250">
    <property type="component" value="Chromosome"/>
</dbReference>
<reference evidence="1 2" key="1">
    <citation type="submission" date="2016-07" db="EMBL/GenBank/DDBJ databases">
        <title>Genome and transcriptome analysis of iron-reducing fermentative bacteria Anoxybacter fermentans.</title>
        <authorList>
            <person name="Zeng X."/>
            <person name="Shao Z."/>
        </authorList>
    </citation>
    <scope>NUCLEOTIDE SEQUENCE [LARGE SCALE GENOMIC DNA]</scope>
    <source>
        <strain evidence="1 2">DY22613</strain>
    </source>
</reference>
<proteinExistence type="predicted"/>
<accession>A0A3S9T1Q1</accession>
<organism evidence="1 2">
    <name type="scientific">Anoxybacter fermentans</name>
    <dbReference type="NCBI Taxonomy" id="1323375"/>
    <lineage>
        <taxon>Bacteria</taxon>
        <taxon>Bacillati</taxon>
        <taxon>Bacillota</taxon>
        <taxon>Clostridia</taxon>
        <taxon>Halanaerobiales</taxon>
        <taxon>Anoxybacter</taxon>
    </lineage>
</organism>
<evidence type="ECO:0000313" key="1">
    <source>
        <dbReference type="EMBL" id="AZR74481.1"/>
    </source>
</evidence>